<evidence type="ECO:0000256" key="1">
    <source>
        <dbReference type="SAM" id="Phobius"/>
    </source>
</evidence>
<dbReference type="Proteomes" id="UP000749559">
    <property type="component" value="Unassembled WGS sequence"/>
</dbReference>
<gene>
    <name evidence="2" type="ORF">OFUS_LOCUS24908</name>
</gene>
<dbReference type="EMBL" id="CAIIXF020000012">
    <property type="protein sequence ID" value="CAH1801086.1"/>
    <property type="molecule type" value="Genomic_DNA"/>
</dbReference>
<keyword evidence="3" id="KW-1185">Reference proteome</keyword>
<organism evidence="2 3">
    <name type="scientific">Owenia fusiformis</name>
    <name type="common">Polychaete worm</name>
    <dbReference type="NCBI Taxonomy" id="6347"/>
    <lineage>
        <taxon>Eukaryota</taxon>
        <taxon>Metazoa</taxon>
        <taxon>Spiralia</taxon>
        <taxon>Lophotrochozoa</taxon>
        <taxon>Annelida</taxon>
        <taxon>Polychaeta</taxon>
        <taxon>Sedentaria</taxon>
        <taxon>Canalipalpata</taxon>
        <taxon>Sabellida</taxon>
        <taxon>Oweniida</taxon>
        <taxon>Oweniidae</taxon>
        <taxon>Owenia</taxon>
    </lineage>
</organism>
<protein>
    <submittedName>
        <fullName evidence="2">Uncharacterized protein</fullName>
    </submittedName>
</protein>
<comment type="caution">
    <text evidence="2">The sequence shown here is derived from an EMBL/GenBank/DDBJ whole genome shotgun (WGS) entry which is preliminary data.</text>
</comment>
<feature type="non-terminal residue" evidence="2">
    <location>
        <position position="228"/>
    </location>
</feature>
<keyword evidence="1" id="KW-0812">Transmembrane</keyword>
<feature type="transmembrane region" description="Helical" evidence="1">
    <location>
        <begin position="33"/>
        <end position="56"/>
    </location>
</feature>
<sequence>MQWRACIGTFRVTCTYRSCPNSFGKMTKLKPDVIFPLQILLCFLTYIKGLTFILIIQEMCYVPFHALSFILFVCAGWILLSIPILYIWSIMQALYQVSRHTVKPKSKLFLCIGTLFMVPGLASYLLLCSNVIIRLIIILANDIEVNPGPRYQETNILSCNINGKIADGENSPRFVELGLTAKLQNCQIISVCEAGKNLDLDKLMIDGFHKPYQPQNFQGRGILMYVDE</sequence>
<accession>A0A8S4Q5J0</accession>
<feature type="transmembrane region" description="Helical" evidence="1">
    <location>
        <begin position="62"/>
        <end position="88"/>
    </location>
</feature>
<evidence type="ECO:0000313" key="3">
    <source>
        <dbReference type="Proteomes" id="UP000749559"/>
    </source>
</evidence>
<reference evidence="2" key="1">
    <citation type="submission" date="2022-03" db="EMBL/GenBank/DDBJ databases">
        <authorList>
            <person name="Martin C."/>
        </authorList>
    </citation>
    <scope>NUCLEOTIDE SEQUENCE</scope>
</reference>
<keyword evidence="1" id="KW-0472">Membrane</keyword>
<keyword evidence="1" id="KW-1133">Transmembrane helix</keyword>
<evidence type="ECO:0000313" key="2">
    <source>
        <dbReference type="EMBL" id="CAH1801086.1"/>
    </source>
</evidence>
<dbReference type="AlphaFoldDB" id="A0A8S4Q5J0"/>
<name>A0A8S4Q5J0_OWEFU</name>
<feature type="transmembrane region" description="Helical" evidence="1">
    <location>
        <begin position="108"/>
        <end position="127"/>
    </location>
</feature>
<proteinExistence type="predicted"/>